<dbReference type="AlphaFoldDB" id="A0A830BH95"/>
<name>A0A830BH95_9LAMI</name>
<evidence type="ECO:0000313" key="3">
    <source>
        <dbReference type="Proteomes" id="UP000653305"/>
    </source>
</evidence>
<gene>
    <name evidence="2" type="ORF">PHJA_000770400</name>
</gene>
<feature type="region of interest" description="Disordered" evidence="1">
    <location>
        <begin position="364"/>
        <end position="384"/>
    </location>
</feature>
<dbReference type="EMBL" id="BMAC01000122">
    <property type="protein sequence ID" value="GFP86266.1"/>
    <property type="molecule type" value="Genomic_DNA"/>
</dbReference>
<dbReference type="Proteomes" id="UP000653305">
    <property type="component" value="Unassembled WGS sequence"/>
</dbReference>
<proteinExistence type="predicted"/>
<sequence length="502" mass="54670">MRKQTKSKKQEPVGKGKVTPVQIAFIVDRYLSDNSYTHTRSTFRSEASNLIAKSPVQEAPKSLLSLGAILDEYITLKEQKVWVDRERCRLEQEKLRVQNLLSGMQNVMNAYNACENAVVTPPPPLPLPAVASTAVASQAELTVARPAGSYPMYNSPAMMSTSRPLNIPKDPTNFSTPAPHHSTAKRKESKDASDCPVVSKKSRKCPQPRDVNFTTKSSNAQRNQDKSQINSGPHSSSACDNTPNGSNVVKCLFNQDPHSPPANSSVPKTPPRASSSQTEKSNSPLEVCSTATSSKDNITPQQIMSANCTIISSETIRVSPHKQISYYSIEKNHVSTCSPLKSNSRSSITKDHVKGRLDFGSCEMPTITENQSPNGNSTSESEGGDILDLDFPNLDALGLDFNLSEFLIDFDMESDGLGLSSKQVLDSSPDCHSWSPSKSGNVEMGTRQVTSDFSSAMTGFLEDNDLNFGGADSVAAMRSLNVREAIPDRRMSDRNRLDDSLS</sequence>
<protein>
    <submittedName>
        <fullName evidence="2">Fructose-1 6-bisphosphatase chloroplastic</fullName>
    </submittedName>
</protein>
<organism evidence="2 3">
    <name type="scientific">Phtheirospermum japonicum</name>
    <dbReference type="NCBI Taxonomy" id="374723"/>
    <lineage>
        <taxon>Eukaryota</taxon>
        <taxon>Viridiplantae</taxon>
        <taxon>Streptophyta</taxon>
        <taxon>Embryophyta</taxon>
        <taxon>Tracheophyta</taxon>
        <taxon>Spermatophyta</taxon>
        <taxon>Magnoliopsida</taxon>
        <taxon>eudicotyledons</taxon>
        <taxon>Gunneridae</taxon>
        <taxon>Pentapetalae</taxon>
        <taxon>asterids</taxon>
        <taxon>lamiids</taxon>
        <taxon>Lamiales</taxon>
        <taxon>Orobanchaceae</taxon>
        <taxon>Orobanchaceae incertae sedis</taxon>
        <taxon>Phtheirospermum</taxon>
    </lineage>
</organism>
<feature type="compositionally biased region" description="Polar residues" evidence="1">
    <location>
        <begin position="212"/>
        <end position="247"/>
    </location>
</feature>
<dbReference type="OrthoDB" id="1939654at2759"/>
<dbReference type="PANTHER" id="PTHR35117:SF1">
    <property type="entry name" value="MYOSIN-M HEAVY PROTEIN"/>
    <property type="match status" value="1"/>
</dbReference>
<feature type="compositionally biased region" description="Polar residues" evidence="1">
    <location>
        <begin position="261"/>
        <end position="293"/>
    </location>
</feature>
<feature type="region of interest" description="Disordered" evidence="1">
    <location>
        <begin position="161"/>
        <end position="293"/>
    </location>
</feature>
<evidence type="ECO:0000256" key="1">
    <source>
        <dbReference type="SAM" id="MobiDB-lite"/>
    </source>
</evidence>
<accession>A0A830BH95</accession>
<comment type="caution">
    <text evidence="2">The sequence shown here is derived from an EMBL/GenBank/DDBJ whole genome shotgun (WGS) entry which is preliminary data.</text>
</comment>
<evidence type="ECO:0000313" key="2">
    <source>
        <dbReference type="EMBL" id="GFP86266.1"/>
    </source>
</evidence>
<reference evidence="2" key="1">
    <citation type="submission" date="2020-07" db="EMBL/GenBank/DDBJ databases">
        <title>Ethylene signaling mediates host invasion by parasitic plants.</title>
        <authorList>
            <person name="Yoshida S."/>
        </authorList>
    </citation>
    <scope>NUCLEOTIDE SEQUENCE</scope>
    <source>
        <strain evidence="2">Okayama</strain>
    </source>
</reference>
<keyword evidence="3" id="KW-1185">Reference proteome</keyword>
<feature type="compositionally biased region" description="Polar residues" evidence="1">
    <location>
        <begin position="367"/>
        <end position="381"/>
    </location>
</feature>
<dbReference type="PANTHER" id="PTHR35117">
    <property type="entry name" value="MYOSIN-M HEAVY PROTEIN"/>
    <property type="match status" value="1"/>
</dbReference>